<protein>
    <submittedName>
        <fullName evidence="2">Uncharacterized protein</fullName>
    </submittedName>
</protein>
<dbReference type="OrthoDB" id="3552315at2759"/>
<reference evidence="2 3" key="1">
    <citation type="submission" date="2017-12" db="EMBL/GenBank/DDBJ databases">
        <title>Comparative genomics of Botrytis spp.</title>
        <authorList>
            <person name="Valero-Jimenez C.A."/>
            <person name="Tapia P."/>
            <person name="Veloso J."/>
            <person name="Silva-Moreno E."/>
            <person name="Staats M."/>
            <person name="Valdes J.H."/>
            <person name="Van Kan J.A.L."/>
        </authorList>
    </citation>
    <scope>NUCLEOTIDE SEQUENCE [LARGE SCALE GENOMIC DNA]</scope>
    <source>
        <strain evidence="2 3">MUCL435</strain>
    </source>
</reference>
<evidence type="ECO:0000313" key="2">
    <source>
        <dbReference type="EMBL" id="THV50625.1"/>
    </source>
</evidence>
<sequence length="162" mass="19012">MYKKHPIPRSKFIFLPQTTSACNIPRFLKEPSELIETFLRSQTMHRLRGNRNEFLERVNADWRERAAERRLPQQVPGEFPGARDAPNDELPQARRAWMVSRREIMMGREFQIAQYRGFLHELHERSADRAANNGRVVAPPEVVDDSSSEEEFDIDDYDMSLP</sequence>
<keyword evidence="3" id="KW-1185">Reference proteome</keyword>
<evidence type="ECO:0000313" key="3">
    <source>
        <dbReference type="Proteomes" id="UP000308671"/>
    </source>
</evidence>
<comment type="caution">
    <text evidence="2">The sequence shown here is derived from an EMBL/GenBank/DDBJ whole genome shotgun (WGS) entry which is preliminary data.</text>
</comment>
<feature type="region of interest" description="Disordered" evidence="1">
    <location>
        <begin position="130"/>
        <end position="162"/>
    </location>
</feature>
<feature type="compositionally biased region" description="Acidic residues" evidence="1">
    <location>
        <begin position="142"/>
        <end position="162"/>
    </location>
</feature>
<accession>A0A4S8R3E8</accession>
<evidence type="ECO:0000256" key="1">
    <source>
        <dbReference type="SAM" id="MobiDB-lite"/>
    </source>
</evidence>
<feature type="region of interest" description="Disordered" evidence="1">
    <location>
        <begin position="69"/>
        <end position="88"/>
    </location>
</feature>
<dbReference type="Proteomes" id="UP000308671">
    <property type="component" value="Unassembled WGS sequence"/>
</dbReference>
<organism evidence="2 3">
    <name type="scientific">Botrytis galanthina</name>
    <dbReference type="NCBI Taxonomy" id="278940"/>
    <lineage>
        <taxon>Eukaryota</taxon>
        <taxon>Fungi</taxon>
        <taxon>Dikarya</taxon>
        <taxon>Ascomycota</taxon>
        <taxon>Pezizomycotina</taxon>
        <taxon>Leotiomycetes</taxon>
        <taxon>Helotiales</taxon>
        <taxon>Sclerotiniaceae</taxon>
        <taxon>Botrytis</taxon>
    </lineage>
</organism>
<dbReference type="EMBL" id="PQXL01000142">
    <property type="protein sequence ID" value="THV50625.1"/>
    <property type="molecule type" value="Genomic_DNA"/>
</dbReference>
<proteinExistence type="predicted"/>
<gene>
    <name evidence="2" type="ORF">BGAL_0142g00040</name>
</gene>
<dbReference type="AlphaFoldDB" id="A0A4S8R3E8"/>
<name>A0A4S8R3E8_9HELO</name>
<dbReference type="PROSITE" id="PS51257">
    <property type="entry name" value="PROKAR_LIPOPROTEIN"/>
    <property type="match status" value="1"/>
</dbReference>